<evidence type="ECO:0000256" key="1">
    <source>
        <dbReference type="ARBA" id="ARBA00001784"/>
    </source>
</evidence>
<keyword evidence="8 9" id="KW-0456">Lyase</keyword>
<dbReference type="PANTHER" id="PTHR35524">
    <property type="entry name" value="ALPHA-ACETOLACTATE DECARBOXYLASE"/>
    <property type="match status" value="1"/>
</dbReference>
<dbReference type="InterPro" id="IPR005128">
    <property type="entry name" value="Acetolactate_a_deCO2ase"/>
</dbReference>
<dbReference type="GO" id="GO:0045151">
    <property type="term" value="P:acetoin biosynthetic process"/>
    <property type="evidence" value="ECO:0007669"/>
    <property type="project" value="UniProtKB-UniRule"/>
</dbReference>
<comment type="caution">
    <text evidence="10">The sequence shown here is derived from an EMBL/GenBank/DDBJ whole genome shotgun (WGS) entry which is preliminary data.</text>
</comment>
<dbReference type="Gene3D" id="3.30.1330.80">
    <property type="entry name" value="Hypothetical protein, similar to alpha- acetolactate decarboxylase, domain 2"/>
    <property type="match status" value="2"/>
</dbReference>
<dbReference type="PIRSF" id="PIRSF001332">
    <property type="entry name" value="Acetolac_decarb"/>
    <property type="match status" value="1"/>
</dbReference>
<dbReference type="PANTHER" id="PTHR35524:SF1">
    <property type="entry name" value="ALPHA-ACETOLACTATE DECARBOXYLASE"/>
    <property type="match status" value="1"/>
</dbReference>
<dbReference type="EC" id="4.1.1.5" evidence="4 9"/>
<evidence type="ECO:0000256" key="9">
    <source>
        <dbReference type="PIRNR" id="PIRNR001332"/>
    </source>
</evidence>
<dbReference type="CDD" id="cd17299">
    <property type="entry name" value="acetolactate_decarboxylase"/>
    <property type="match status" value="1"/>
</dbReference>
<dbReference type="EMBL" id="WLXI01000047">
    <property type="protein sequence ID" value="MTD01950.1"/>
    <property type="molecule type" value="Genomic_DNA"/>
</dbReference>
<evidence type="ECO:0000313" key="11">
    <source>
        <dbReference type="Proteomes" id="UP000483839"/>
    </source>
</evidence>
<gene>
    <name evidence="10" type="primary">budA</name>
    <name evidence="10" type="ORF">GKS16_06670</name>
</gene>
<proteinExistence type="inferred from homology"/>
<comment type="pathway">
    <text evidence="2 9">Polyol metabolism; (R,R)-butane-2,3-diol biosynthesis; (R,R)-butane-2,3-diol from pyruvate: step 2/3.</text>
</comment>
<dbReference type="RefSeq" id="WP_046389452.1">
    <property type="nucleotide sequence ID" value="NZ_JADFAY010000014.1"/>
</dbReference>
<evidence type="ECO:0000256" key="6">
    <source>
        <dbReference type="ARBA" id="ARBA00022793"/>
    </source>
</evidence>
<accession>A0A6L6G9Y9</accession>
<evidence type="ECO:0000256" key="7">
    <source>
        <dbReference type="ARBA" id="ARBA00023061"/>
    </source>
</evidence>
<keyword evidence="7 9" id="KW-0005">Acetoin biosynthesis</keyword>
<dbReference type="NCBIfam" id="TIGR01252">
    <property type="entry name" value="acetolac_decarb"/>
    <property type="match status" value="1"/>
</dbReference>
<evidence type="ECO:0000256" key="8">
    <source>
        <dbReference type="ARBA" id="ARBA00023239"/>
    </source>
</evidence>
<comment type="similarity">
    <text evidence="3 9">Belongs to the alpha-acetolactate decarboxylase family.</text>
</comment>
<evidence type="ECO:0000256" key="3">
    <source>
        <dbReference type="ARBA" id="ARBA00007106"/>
    </source>
</evidence>
<evidence type="ECO:0000313" key="10">
    <source>
        <dbReference type="EMBL" id="MTD01950.1"/>
    </source>
</evidence>
<organism evidence="10 11">
    <name type="scientific">Streptococcus uberis</name>
    <dbReference type="NCBI Taxonomy" id="1349"/>
    <lineage>
        <taxon>Bacteria</taxon>
        <taxon>Bacillati</taxon>
        <taxon>Bacillota</taxon>
        <taxon>Bacilli</taxon>
        <taxon>Lactobacillales</taxon>
        <taxon>Streptococcaceae</taxon>
        <taxon>Streptococcus</taxon>
    </lineage>
</organism>
<name>A0A6L6G9Y9_STRUB</name>
<sequence>MSNSSILFQHNTLASLMAGLYKGTLPLEKLLEHGDLGIGTLDGIDGELIICDGKAYQAIGTGQQAEVIELSGNETVPYAAIVNHRADQRFDLNEPMDHELLKAQLESRFSSKNLFQSIKIKGHFKQMHVRMIPKSPIGKRFAEIANQQPEFTEEDISGTLVGFWTPELFHGVSVAGYHLHFISDDKTFGGHVMDFVCDHASVEIGHIDALVQDFPSQDANFKEASFNVEQLKNDISDSE</sequence>
<dbReference type="SUPFAM" id="SSF117856">
    <property type="entry name" value="AF0104/ALDC/Ptd012-like"/>
    <property type="match status" value="1"/>
</dbReference>
<dbReference type="Proteomes" id="UP000483839">
    <property type="component" value="Unassembled WGS sequence"/>
</dbReference>
<keyword evidence="6 9" id="KW-0210">Decarboxylase</keyword>
<dbReference type="Pfam" id="PF03306">
    <property type="entry name" value="AAL_decarboxy"/>
    <property type="match status" value="1"/>
</dbReference>
<dbReference type="GO" id="GO:0047605">
    <property type="term" value="F:acetolactate decarboxylase activity"/>
    <property type="evidence" value="ECO:0007669"/>
    <property type="project" value="UniProtKB-UniRule"/>
</dbReference>
<evidence type="ECO:0000256" key="4">
    <source>
        <dbReference type="ARBA" id="ARBA00013204"/>
    </source>
</evidence>
<protein>
    <recommendedName>
        <fullName evidence="5 9">Alpha-acetolactate decarboxylase</fullName>
        <ecNumber evidence="4 9">4.1.1.5</ecNumber>
    </recommendedName>
</protein>
<dbReference type="AlphaFoldDB" id="A0A6L6G9Y9"/>
<reference evidence="10 11" key="1">
    <citation type="submission" date="2019-11" db="EMBL/GenBank/DDBJ databases">
        <title>Streptococcus uberis isolated from clinical mastitis cases on a southeastern Queensland dairy.</title>
        <authorList>
            <person name="Workentine M.L."/>
            <person name="Price R."/>
            <person name="Olchowy T."/>
        </authorList>
    </citation>
    <scope>NUCLEOTIDE SEQUENCE [LARGE SCALE GENOMIC DNA]</scope>
    <source>
        <strain evidence="10 11">OLC4459-A17</strain>
    </source>
</reference>
<comment type="catalytic activity">
    <reaction evidence="1 9">
        <text>(2S)-2-acetolactate + H(+) = (R)-acetoin + CO2</text>
        <dbReference type="Rhea" id="RHEA:21580"/>
        <dbReference type="ChEBI" id="CHEBI:15378"/>
        <dbReference type="ChEBI" id="CHEBI:15686"/>
        <dbReference type="ChEBI" id="CHEBI:16526"/>
        <dbReference type="ChEBI" id="CHEBI:58476"/>
        <dbReference type="EC" id="4.1.1.5"/>
    </reaction>
</comment>
<evidence type="ECO:0000256" key="5">
    <source>
        <dbReference type="ARBA" id="ARBA00020164"/>
    </source>
</evidence>
<dbReference type="UniPathway" id="UPA00626">
    <property type="reaction ID" value="UER00678"/>
</dbReference>
<evidence type="ECO:0000256" key="2">
    <source>
        <dbReference type="ARBA" id="ARBA00005170"/>
    </source>
</evidence>